<accession>A0A0K2U864</accession>
<evidence type="ECO:0000313" key="2">
    <source>
        <dbReference type="EMBL" id="CDW34250.1"/>
    </source>
</evidence>
<organism evidence="2">
    <name type="scientific">Lepeophtheirus salmonis</name>
    <name type="common">Salmon louse</name>
    <name type="synonym">Caligus salmonis</name>
    <dbReference type="NCBI Taxonomy" id="72036"/>
    <lineage>
        <taxon>Eukaryota</taxon>
        <taxon>Metazoa</taxon>
        <taxon>Ecdysozoa</taxon>
        <taxon>Arthropoda</taxon>
        <taxon>Crustacea</taxon>
        <taxon>Multicrustacea</taxon>
        <taxon>Hexanauplia</taxon>
        <taxon>Copepoda</taxon>
        <taxon>Siphonostomatoida</taxon>
        <taxon>Caligidae</taxon>
        <taxon>Lepeophtheirus</taxon>
    </lineage>
</organism>
<reference evidence="2" key="1">
    <citation type="submission" date="2014-05" db="EMBL/GenBank/DDBJ databases">
        <authorList>
            <person name="Chronopoulou M."/>
        </authorList>
    </citation>
    <scope>NUCLEOTIDE SEQUENCE</scope>
    <source>
        <tissue evidence="2">Whole organism</tissue>
    </source>
</reference>
<dbReference type="AlphaFoldDB" id="A0A0K2U864"/>
<protein>
    <submittedName>
        <fullName evidence="2">Uncharacterized protein</fullName>
    </submittedName>
</protein>
<feature type="compositionally biased region" description="Low complexity" evidence="1">
    <location>
        <begin position="10"/>
        <end position="23"/>
    </location>
</feature>
<proteinExistence type="predicted"/>
<name>A0A0K2U864_LEPSM</name>
<evidence type="ECO:0000256" key="1">
    <source>
        <dbReference type="SAM" id="MobiDB-lite"/>
    </source>
</evidence>
<feature type="region of interest" description="Disordered" evidence="1">
    <location>
        <begin position="1"/>
        <end position="23"/>
    </location>
</feature>
<sequence>MNSEGEDSKTSSGTGSPAPSTISVGYYRRMTPEEDLLATISGIEVLLKQRQQLMQEFATVKKRNIEINQFSQFSKSMDKVMSARKEVKAPKRGQIAF</sequence>
<dbReference type="EMBL" id="HACA01016889">
    <property type="protein sequence ID" value="CDW34250.1"/>
    <property type="molecule type" value="Transcribed_RNA"/>
</dbReference>